<dbReference type="Proteomes" id="UP000543598">
    <property type="component" value="Unassembled WGS sequence"/>
</dbReference>
<accession>A0A7Y2LZM5</accession>
<protein>
    <submittedName>
        <fullName evidence="1">DUF937 domain-containing protein</fullName>
    </submittedName>
</protein>
<dbReference type="RefSeq" id="WP_167037754.1">
    <property type="nucleotide sequence ID" value="NZ_BAAANA010000001.1"/>
</dbReference>
<organism evidence="1 2">
    <name type="scientific">Microbacterium ulmi</name>
    <dbReference type="NCBI Taxonomy" id="179095"/>
    <lineage>
        <taxon>Bacteria</taxon>
        <taxon>Bacillati</taxon>
        <taxon>Actinomycetota</taxon>
        <taxon>Actinomycetes</taxon>
        <taxon>Micrococcales</taxon>
        <taxon>Microbacteriaceae</taxon>
        <taxon>Microbacterium</taxon>
    </lineage>
</organism>
<dbReference type="Pfam" id="PF06078">
    <property type="entry name" value="DUF937"/>
    <property type="match status" value="1"/>
</dbReference>
<proteinExistence type="predicted"/>
<keyword evidence="2" id="KW-1185">Reference proteome</keyword>
<evidence type="ECO:0000313" key="2">
    <source>
        <dbReference type="Proteomes" id="UP000543598"/>
    </source>
</evidence>
<sequence length="180" mass="17874">MAGLDDILKQLPIDQIASKLGVDPAVAQQAVQEGGATILSGLQRNAQTPDGASAIEKALGKHTGLGDTIDVDQVDTVDGDKILTHVFGDQKEQVAKKLTDEPQTAGIDFGKLLPMLAPIVMGLLSKGQQQAAPQAQAGGGGFDIGGLIGGLLGGGGGQAQSSGGGIDIGGLLGGLFGGNK</sequence>
<dbReference type="AlphaFoldDB" id="A0A7Y2LZM5"/>
<dbReference type="EMBL" id="JABEMB010000004">
    <property type="protein sequence ID" value="NNH03244.1"/>
    <property type="molecule type" value="Genomic_DNA"/>
</dbReference>
<reference evidence="1 2" key="1">
    <citation type="submission" date="2020-05" db="EMBL/GenBank/DDBJ databases">
        <title>MicrobeNet Type strains.</title>
        <authorList>
            <person name="Nicholson A.C."/>
        </authorList>
    </citation>
    <scope>NUCLEOTIDE SEQUENCE [LARGE SCALE GENOMIC DNA]</scope>
    <source>
        <strain evidence="1 2">JCM 14282</strain>
    </source>
</reference>
<comment type="caution">
    <text evidence="1">The sequence shown here is derived from an EMBL/GenBank/DDBJ whole genome shotgun (WGS) entry which is preliminary data.</text>
</comment>
<gene>
    <name evidence="1" type="ORF">HLA99_05190</name>
</gene>
<name>A0A7Y2LZM5_9MICO</name>
<dbReference type="InterPro" id="IPR009282">
    <property type="entry name" value="DUF937"/>
</dbReference>
<evidence type="ECO:0000313" key="1">
    <source>
        <dbReference type="EMBL" id="NNH03244.1"/>
    </source>
</evidence>